<evidence type="ECO:0000256" key="1">
    <source>
        <dbReference type="SAM" id="MobiDB-lite"/>
    </source>
</evidence>
<gene>
    <name evidence="2" type="ORF">LY79DRAFT_558253</name>
</gene>
<sequence length="182" mass="20265">MNKLTTSDQASPSCQFLLPLFQTLASFAVRSVAQSLVGCGERNRPMLAKEKFLYLFETHLEVLERKYELMVSNAEKNRRQRGRTPRGAAAKFLEGRSRDPHEPSSGCCSSLQILFMHETRSDGHQTLCQKGRIIRWKTSRAGAVGLMGSGPSRSTFPRGGASHPQGPPVLGWSIRPYWLMGT</sequence>
<evidence type="ECO:0000313" key="3">
    <source>
        <dbReference type="Proteomes" id="UP001230504"/>
    </source>
</evidence>
<name>A0AAD8V4A1_9PEZI</name>
<evidence type="ECO:0000313" key="2">
    <source>
        <dbReference type="EMBL" id="KAK1585519.1"/>
    </source>
</evidence>
<dbReference type="EMBL" id="JAHLJV010000043">
    <property type="protein sequence ID" value="KAK1585519.1"/>
    <property type="molecule type" value="Genomic_DNA"/>
</dbReference>
<dbReference type="AlphaFoldDB" id="A0AAD8V4A1"/>
<comment type="caution">
    <text evidence="2">The sequence shown here is derived from an EMBL/GenBank/DDBJ whole genome shotgun (WGS) entry which is preliminary data.</text>
</comment>
<organism evidence="2 3">
    <name type="scientific">Colletotrichum navitas</name>
    <dbReference type="NCBI Taxonomy" id="681940"/>
    <lineage>
        <taxon>Eukaryota</taxon>
        <taxon>Fungi</taxon>
        <taxon>Dikarya</taxon>
        <taxon>Ascomycota</taxon>
        <taxon>Pezizomycotina</taxon>
        <taxon>Sordariomycetes</taxon>
        <taxon>Hypocreomycetidae</taxon>
        <taxon>Glomerellales</taxon>
        <taxon>Glomerellaceae</taxon>
        <taxon>Colletotrichum</taxon>
        <taxon>Colletotrichum graminicola species complex</taxon>
    </lineage>
</organism>
<keyword evidence="3" id="KW-1185">Reference proteome</keyword>
<feature type="region of interest" description="Disordered" evidence="1">
    <location>
        <begin position="74"/>
        <end position="105"/>
    </location>
</feature>
<feature type="compositionally biased region" description="Basic and acidic residues" evidence="1">
    <location>
        <begin position="93"/>
        <end position="102"/>
    </location>
</feature>
<accession>A0AAD8V4A1</accession>
<dbReference type="GeneID" id="85442405"/>
<proteinExistence type="predicted"/>
<dbReference type="RefSeq" id="XP_060412540.1">
    <property type="nucleotide sequence ID" value="XM_060558165.1"/>
</dbReference>
<reference evidence="2" key="1">
    <citation type="submission" date="2021-06" db="EMBL/GenBank/DDBJ databases">
        <title>Comparative genomics, transcriptomics and evolutionary studies reveal genomic signatures of adaptation to plant cell wall in hemibiotrophic fungi.</title>
        <authorList>
            <consortium name="DOE Joint Genome Institute"/>
            <person name="Baroncelli R."/>
            <person name="Diaz J.F."/>
            <person name="Benocci T."/>
            <person name="Peng M."/>
            <person name="Battaglia E."/>
            <person name="Haridas S."/>
            <person name="Andreopoulos W."/>
            <person name="Labutti K."/>
            <person name="Pangilinan J."/>
            <person name="Floch G.L."/>
            <person name="Makela M.R."/>
            <person name="Henrissat B."/>
            <person name="Grigoriev I.V."/>
            <person name="Crouch J.A."/>
            <person name="De Vries R.P."/>
            <person name="Sukno S.A."/>
            <person name="Thon M.R."/>
        </authorList>
    </citation>
    <scope>NUCLEOTIDE SEQUENCE</scope>
    <source>
        <strain evidence="2">CBS 125086</strain>
    </source>
</reference>
<dbReference type="Proteomes" id="UP001230504">
    <property type="component" value="Unassembled WGS sequence"/>
</dbReference>
<protein>
    <submittedName>
        <fullName evidence="2">Uncharacterized protein</fullName>
    </submittedName>
</protein>